<accession>A0A1I0Q3X6</accession>
<evidence type="ECO:0000313" key="2">
    <source>
        <dbReference type="EMBL" id="SEW21495.1"/>
    </source>
</evidence>
<proteinExistence type="predicted"/>
<organism evidence="2 3">
    <name type="scientific">Roseivirga pacifica</name>
    <dbReference type="NCBI Taxonomy" id="1267423"/>
    <lineage>
        <taxon>Bacteria</taxon>
        <taxon>Pseudomonadati</taxon>
        <taxon>Bacteroidota</taxon>
        <taxon>Cytophagia</taxon>
        <taxon>Cytophagales</taxon>
        <taxon>Roseivirgaceae</taxon>
        <taxon>Roseivirga</taxon>
    </lineage>
</organism>
<feature type="transmembrane region" description="Helical" evidence="1">
    <location>
        <begin position="12"/>
        <end position="28"/>
    </location>
</feature>
<name>A0A1I0Q3X6_9BACT</name>
<dbReference type="AlphaFoldDB" id="A0A1I0Q3X6"/>
<keyword evidence="1" id="KW-0812">Transmembrane</keyword>
<evidence type="ECO:0000256" key="1">
    <source>
        <dbReference type="SAM" id="Phobius"/>
    </source>
</evidence>
<dbReference type="Proteomes" id="UP000199437">
    <property type="component" value="Unassembled WGS sequence"/>
</dbReference>
<dbReference type="EMBL" id="FOIR01000002">
    <property type="protein sequence ID" value="SEW21495.1"/>
    <property type="molecule type" value="Genomic_DNA"/>
</dbReference>
<protein>
    <submittedName>
        <fullName evidence="2">Uncharacterized protein</fullName>
    </submittedName>
</protein>
<keyword evidence="3" id="KW-1185">Reference proteome</keyword>
<sequence length="48" mass="5929">MNYKGRENIWPYSRIVIFYFELILSFYSKQNIVKGKMYPKMIRNIMTC</sequence>
<keyword evidence="1" id="KW-0472">Membrane</keyword>
<keyword evidence="1" id="KW-1133">Transmembrane helix</keyword>
<gene>
    <name evidence="2" type="ORF">SAMN05216290_1980</name>
</gene>
<evidence type="ECO:0000313" key="3">
    <source>
        <dbReference type="Proteomes" id="UP000199437"/>
    </source>
</evidence>
<reference evidence="3" key="1">
    <citation type="submission" date="2016-10" db="EMBL/GenBank/DDBJ databases">
        <authorList>
            <person name="Varghese N."/>
            <person name="Submissions S."/>
        </authorList>
    </citation>
    <scope>NUCLEOTIDE SEQUENCE [LARGE SCALE GENOMIC DNA]</scope>
    <source>
        <strain evidence="3">CGMCC 1.12402</strain>
    </source>
</reference>